<dbReference type="InterPro" id="IPR047149">
    <property type="entry name" value="KIF11-like"/>
</dbReference>
<dbReference type="InterPro" id="IPR036961">
    <property type="entry name" value="Kinesin_motor_dom_sf"/>
</dbReference>
<dbReference type="InterPro" id="IPR019821">
    <property type="entry name" value="Kinesin_motor_CS"/>
</dbReference>
<name>A0ABC8TML5_9AQUA</name>
<evidence type="ECO:0000256" key="8">
    <source>
        <dbReference type="ARBA" id="ARBA00034704"/>
    </source>
</evidence>
<evidence type="ECO:0000313" key="13">
    <source>
        <dbReference type="Proteomes" id="UP001642360"/>
    </source>
</evidence>
<dbReference type="EMBL" id="CAUOFW020005232">
    <property type="protein sequence ID" value="CAK9169081.1"/>
    <property type="molecule type" value="Genomic_DNA"/>
</dbReference>
<dbReference type="PANTHER" id="PTHR47970">
    <property type="entry name" value="KINESIN-LIKE PROTEIN KIF11"/>
    <property type="match status" value="1"/>
</dbReference>
<dbReference type="CDD" id="cd01364">
    <property type="entry name" value="KISc_BimC_Eg5"/>
    <property type="match status" value="1"/>
</dbReference>
<comment type="similarity">
    <text evidence="8">Belongs to the TRAFAC class myosin-kinesin ATPase superfamily. Kinesin family. KIN-5/BimC subfamily.</text>
</comment>
<protein>
    <recommendedName>
        <fullName evidence="11">Kinesin motor domain-containing protein</fullName>
    </recommendedName>
</protein>
<evidence type="ECO:0000256" key="4">
    <source>
        <dbReference type="ARBA" id="ARBA00022741"/>
    </source>
</evidence>
<dbReference type="GO" id="GO:0005524">
    <property type="term" value="F:ATP binding"/>
    <property type="evidence" value="ECO:0007669"/>
    <property type="project" value="UniProtKB-UniRule"/>
</dbReference>
<dbReference type="Pfam" id="PF00225">
    <property type="entry name" value="Kinesin"/>
    <property type="match status" value="1"/>
</dbReference>
<keyword evidence="13" id="KW-1185">Reference proteome</keyword>
<evidence type="ECO:0000256" key="10">
    <source>
        <dbReference type="PROSITE-ProRule" id="PRU00283"/>
    </source>
</evidence>
<dbReference type="GO" id="GO:0005819">
    <property type="term" value="C:spindle"/>
    <property type="evidence" value="ECO:0007669"/>
    <property type="project" value="UniProtKB-SubCell"/>
</dbReference>
<proteinExistence type="inferred from homology"/>
<feature type="domain" description="Kinesin motor" evidence="11">
    <location>
        <begin position="42"/>
        <end position="385"/>
    </location>
</feature>
<dbReference type="PANTHER" id="PTHR47970:SF14">
    <property type="entry name" value="125 KDA KINESIN-RELATED PROTEIN-LIKE ISOFORM X1"/>
    <property type="match status" value="1"/>
</dbReference>
<evidence type="ECO:0000256" key="5">
    <source>
        <dbReference type="ARBA" id="ARBA00022840"/>
    </source>
</evidence>
<reference evidence="12 13" key="1">
    <citation type="submission" date="2024-02" db="EMBL/GenBank/DDBJ databases">
        <authorList>
            <person name="Vignale AGUSTIN F."/>
            <person name="Sosa J E."/>
            <person name="Modenutti C."/>
        </authorList>
    </citation>
    <scope>NUCLEOTIDE SEQUENCE [LARGE SCALE GENOMIC DNA]</scope>
</reference>
<comment type="subcellular location">
    <subcellularLocation>
        <location evidence="1">Cytoplasm</location>
        <location evidence="1">Cytoskeleton</location>
        <location evidence="1">Spindle</location>
    </subcellularLocation>
</comment>
<dbReference type="AlphaFoldDB" id="A0ABC8TML5"/>
<dbReference type="Gene3D" id="3.40.850.10">
    <property type="entry name" value="Kinesin motor domain"/>
    <property type="match status" value="1"/>
</dbReference>
<evidence type="ECO:0000256" key="1">
    <source>
        <dbReference type="ARBA" id="ARBA00004186"/>
    </source>
</evidence>
<keyword evidence="7" id="KW-0206">Cytoskeleton</keyword>
<evidence type="ECO:0000256" key="3">
    <source>
        <dbReference type="ARBA" id="ARBA00022701"/>
    </source>
</evidence>
<feature type="binding site" evidence="10">
    <location>
        <begin position="128"/>
        <end position="135"/>
    </location>
    <ligand>
        <name>ATP</name>
        <dbReference type="ChEBI" id="CHEBI:30616"/>
    </ligand>
</feature>
<organism evidence="12 13">
    <name type="scientific">Ilex paraguariensis</name>
    <name type="common">yerba mate</name>
    <dbReference type="NCBI Taxonomy" id="185542"/>
    <lineage>
        <taxon>Eukaryota</taxon>
        <taxon>Viridiplantae</taxon>
        <taxon>Streptophyta</taxon>
        <taxon>Embryophyta</taxon>
        <taxon>Tracheophyta</taxon>
        <taxon>Spermatophyta</taxon>
        <taxon>Magnoliopsida</taxon>
        <taxon>eudicotyledons</taxon>
        <taxon>Gunneridae</taxon>
        <taxon>Pentapetalae</taxon>
        <taxon>asterids</taxon>
        <taxon>campanulids</taxon>
        <taxon>Aquifoliales</taxon>
        <taxon>Aquifoliaceae</taxon>
        <taxon>Ilex</taxon>
    </lineage>
</organism>
<dbReference type="SMART" id="SM00129">
    <property type="entry name" value="KISc"/>
    <property type="match status" value="1"/>
</dbReference>
<dbReference type="FunFam" id="3.40.850.10:FF:000019">
    <property type="entry name" value="Kinesin-like protein KIN-5D"/>
    <property type="match status" value="1"/>
</dbReference>
<evidence type="ECO:0000256" key="6">
    <source>
        <dbReference type="ARBA" id="ARBA00023175"/>
    </source>
</evidence>
<dbReference type="PROSITE" id="PS50067">
    <property type="entry name" value="KINESIN_MOTOR_2"/>
    <property type="match status" value="1"/>
</dbReference>
<evidence type="ECO:0000259" key="11">
    <source>
        <dbReference type="PROSITE" id="PS50067"/>
    </source>
</evidence>
<dbReference type="InterPro" id="IPR001752">
    <property type="entry name" value="Kinesin_motor_dom"/>
</dbReference>
<evidence type="ECO:0000256" key="7">
    <source>
        <dbReference type="ARBA" id="ARBA00023212"/>
    </source>
</evidence>
<dbReference type="Proteomes" id="UP001642360">
    <property type="component" value="Unassembled WGS sequence"/>
</dbReference>
<keyword evidence="4 10" id="KW-0547">Nucleotide-binding</keyword>
<comment type="function">
    <text evidence="9">Responsible for microtubule translocation. May be important for the organization of phragmoplast-specific arrays of microtubules. Plays an essential role in stabilizing the mitotic spindle. Required during mitotic cytokinesis.</text>
</comment>
<keyword evidence="6 10" id="KW-0505">Motor protein</keyword>
<keyword evidence="5 10" id="KW-0067">ATP-binding</keyword>
<dbReference type="GO" id="GO:0003774">
    <property type="term" value="F:cytoskeletal motor activity"/>
    <property type="evidence" value="ECO:0007669"/>
    <property type="project" value="UniProtKB-UniRule"/>
</dbReference>
<dbReference type="InterPro" id="IPR027417">
    <property type="entry name" value="P-loop_NTPase"/>
</dbReference>
<gene>
    <name evidence="12" type="ORF">ILEXP_LOCUS38519</name>
</gene>
<keyword evidence="2" id="KW-0963">Cytoplasm</keyword>
<evidence type="ECO:0000256" key="9">
    <source>
        <dbReference type="ARBA" id="ARBA00046159"/>
    </source>
</evidence>
<evidence type="ECO:0000256" key="2">
    <source>
        <dbReference type="ARBA" id="ARBA00022490"/>
    </source>
</evidence>
<dbReference type="PROSITE" id="PS00411">
    <property type="entry name" value="KINESIN_MOTOR_1"/>
    <property type="match status" value="1"/>
</dbReference>
<accession>A0ABC8TML5</accession>
<dbReference type="GO" id="GO:0007010">
    <property type="term" value="P:cytoskeleton organization"/>
    <property type="evidence" value="ECO:0007669"/>
    <property type="project" value="UniProtKB-ARBA"/>
</dbReference>
<comment type="caution">
    <text evidence="12">The sequence shown here is derived from an EMBL/GenBank/DDBJ whole genome shotgun (WGS) entry which is preliminary data.</text>
</comment>
<keyword evidence="3" id="KW-0493">Microtubule</keyword>
<dbReference type="PRINTS" id="PR00380">
    <property type="entry name" value="KINESINHEAVY"/>
</dbReference>
<dbReference type="GO" id="GO:0005874">
    <property type="term" value="C:microtubule"/>
    <property type="evidence" value="ECO:0007669"/>
    <property type="project" value="UniProtKB-KW"/>
</dbReference>
<sequence length="1052" mass="118368">MDNLKSKQHRRGSFIPLSLCQNVWSSEKSTRDSRSNDDNGVNVQVILRCRPLIEDEVRVTTPMVVSCNEPRREVSVNQITTHKQIDRTFMFDKVFGPTSQQKDLYDQVVSPIITEALEGYTCTIFAYGQTGTGKTYTMEGEGRKEKNGEFHKDAGVIPRAVQQIFDILVAQNAEYSMKVTFLELYNEEITDLLAPDDNSKFCDDKSKKPIALMDDGKGTVFVRGLEEEIVCTADEIYKILEKGSAKKHTAETLLNKQSNRSHSIFSITVQIKECTAEGVELIKCGKLNLVDLAGSENILRSGRREGRAREAGEINKSLLTLGRVINALVEHSGHVPYRDSKLTRLLRDSLGGKTKTCIIATVSPSVHCLEETLGTLDYAFRAKSIQNRPEVNQKVIKSALIKDLYLEIDRLKQELHATREKNGIYIPRDRYLSEEAAKKAMAEKLGRLELDSKFKDKQLMDLRELYIYQQQLTTDLSEKLERTQGEFEQTEQALFDLDGRFRQANDTIKEKEYLIFNLLGSEKALTERAFELQAELENAASEMSILFTKIEHKNNMEDRNRILIQNFHSGLAQQLEVLNEAVVASVTQQEQQLKVIEQNTLSFLPAKAGATAELQTQLRKLQELYGSGIKTLDDVAGELDQNSLLTCHNLKSEVSKNSSCLGDLIREISLEAKAILNDLQINLTNQGERVAAFAQQQHESCSRTYQATQSISRLTVNFFKTLSMHVSKLTLVVAEEETIEDQKLCALEKKFEEYTANEERQILDKVAELLASSNARMKNMVQTAVDDLRECTSSRTSKLHQEMSNMQDLTSSAKGEWTSYLGKTETQYIEDTTSVVNGKDGLEEGLRQCMTKARLIAEQWRKAQDSALSLQRRNIDSVDTIVQNGVEGNQKIKAQFSAVVSSTLGESDVANINLLSSVEDLLRLDQYAFEKINSLIGPSCEAMKEAEISHFHIVSEIMVNAGKCLMNDYMVDGPSCSTPRKRAFNIPTMACIEDLRTPAFEGLLKSFREAGLGRQANGKVNNHQECMHPFSPSAPEILSGQLREELEQQNLQ</sequence>
<dbReference type="InterPro" id="IPR047241">
    <property type="entry name" value="KIF11-like_kin_motor_dom"/>
</dbReference>
<evidence type="ECO:0000313" key="12">
    <source>
        <dbReference type="EMBL" id="CAK9169081.1"/>
    </source>
</evidence>
<dbReference type="SUPFAM" id="SSF52540">
    <property type="entry name" value="P-loop containing nucleoside triphosphate hydrolases"/>
    <property type="match status" value="1"/>
</dbReference>